<organism evidence="2">
    <name type="scientific">viral metagenome</name>
    <dbReference type="NCBI Taxonomy" id="1070528"/>
    <lineage>
        <taxon>unclassified sequences</taxon>
        <taxon>metagenomes</taxon>
        <taxon>organismal metagenomes</taxon>
    </lineage>
</organism>
<feature type="region of interest" description="Disordered" evidence="1">
    <location>
        <begin position="184"/>
        <end position="228"/>
    </location>
</feature>
<accession>A0A6C0D7Z5</accession>
<feature type="compositionally biased region" description="Polar residues" evidence="1">
    <location>
        <begin position="211"/>
        <end position="228"/>
    </location>
</feature>
<dbReference type="EMBL" id="MN739545">
    <property type="protein sequence ID" value="QHT12440.1"/>
    <property type="molecule type" value="Genomic_DNA"/>
</dbReference>
<feature type="compositionally biased region" description="Polar residues" evidence="1">
    <location>
        <begin position="192"/>
        <end position="203"/>
    </location>
</feature>
<evidence type="ECO:0000256" key="1">
    <source>
        <dbReference type="SAM" id="MobiDB-lite"/>
    </source>
</evidence>
<dbReference type="AlphaFoldDB" id="A0A6C0D7Z5"/>
<reference evidence="2" key="1">
    <citation type="journal article" date="2020" name="Nature">
        <title>Giant virus diversity and host interactions through global metagenomics.</title>
        <authorList>
            <person name="Schulz F."/>
            <person name="Roux S."/>
            <person name="Paez-Espino D."/>
            <person name="Jungbluth S."/>
            <person name="Walsh D.A."/>
            <person name="Denef V.J."/>
            <person name="McMahon K.D."/>
            <person name="Konstantinidis K.T."/>
            <person name="Eloe-Fadrosh E.A."/>
            <person name="Kyrpides N.C."/>
            <person name="Woyke T."/>
        </authorList>
    </citation>
    <scope>NUCLEOTIDE SEQUENCE</scope>
    <source>
        <strain evidence="2">GVMAG-M-3300023174-129</strain>
    </source>
</reference>
<protein>
    <submittedName>
        <fullName evidence="2">Uncharacterized protein</fullName>
    </submittedName>
</protein>
<evidence type="ECO:0000313" key="2">
    <source>
        <dbReference type="EMBL" id="QHT12440.1"/>
    </source>
</evidence>
<proteinExistence type="predicted"/>
<sequence>MAQLVKELHQGMLDGQFWGNIILDAETEAFEKMSSAEKAALAAKKTLEEVERNKNVIDYKVNLRKKLYTSADGVAKRKFNRMCKKERYDGGCYLHNEKHGSCSFVHKDERSHYEEVFASFGIKMVDDAAYITLLKKADAATADVKWKMEKDCDAMEMTLKKEARCIFVTGVDATSNLTFAKMNPEYSDTRSSHSNGSQPNSARGNGFRNKPLQQNPRFLNQKTDNSAW</sequence>
<name>A0A6C0D7Z5_9ZZZZ</name>